<accession>A0A7W7W1T5</accession>
<gene>
    <name evidence="6" type="ORF">F4561_000909</name>
</gene>
<dbReference type="PANTHER" id="PTHR11786:SF0">
    <property type="entry name" value="ARYLAMINE N-ACETYLTRANSFERASE 4-RELATED"/>
    <property type="match status" value="1"/>
</dbReference>
<protein>
    <submittedName>
        <fullName evidence="6">Arylamine N-acetyltransferase/3-hydroxyisobutyrate dehydrogenase-like beta-hydroxyacid dehydrogenase</fullName>
    </submittedName>
</protein>
<dbReference type="RefSeq" id="WP_184575048.1">
    <property type="nucleotide sequence ID" value="NZ_JACHJT010000001.1"/>
</dbReference>
<dbReference type="InterPro" id="IPR036291">
    <property type="entry name" value="NAD(P)-bd_dom_sf"/>
</dbReference>
<dbReference type="AlphaFoldDB" id="A0A7W7W1T5"/>
<dbReference type="InterPro" id="IPR013328">
    <property type="entry name" value="6PGD_dom2"/>
</dbReference>
<dbReference type="GO" id="GO:0016407">
    <property type="term" value="F:acetyltransferase activity"/>
    <property type="evidence" value="ECO:0007669"/>
    <property type="project" value="InterPro"/>
</dbReference>
<dbReference type="Gene3D" id="1.10.1040.10">
    <property type="entry name" value="N-(1-d-carboxylethyl)-l-norvaline Dehydrogenase, domain 2"/>
    <property type="match status" value="1"/>
</dbReference>
<dbReference type="PANTHER" id="PTHR11786">
    <property type="entry name" value="N-HYDROXYARYLAMINE O-ACETYLTRANSFERASE"/>
    <property type="match status" value="1"/>
</dbReference>
<dbReference type="PRINTS" id="PR01543">
    <property type="entry name" value="ANATRNSFRASE"/>
</dbReference>
<evidence type="ECO:0000313" key="6">
    <source>
        <dbReference type="EMBL" id="MBB4930089.1"/>
    </source>
</evidence>
<dbReference type="SUPFAM" id="SSF51735">
    <property type="entry name" value="NAD(P)-binding Rossmann-fold domains"/>
    <property type="match status" value="1"/>
</dbReference>
<organism evidence="6 7">
    <name type="scientific">Lipingzhangella halophila</name>
    <dbReference type="NCBI Taxonomy" id="1783352"/>
    <lineage>
        <taxon>Bacteria</taxon>
        <taxon>Bacillati</taxon>
        <taxon>Actinomycetota</taxon>
        <taxon>Actinomycetes</taxon>
        <taxon>Streptosporangiales</taxon>
        <taxon>Nocardiopsidaceae</taxon>
        <taxon>Lipingzhangella</taxon>
    </lineage>
</organism>
<feature type="region of interest" description="Disordered" evidence="3">
    <location>
        <begin position="281"/>
        <end position="327"/>
    </location>
</feature>
<dbReference type="GO" id="GO:0050661">
    <property type="term" value="F:NADP binding"/>
    <property type="evidence" value="ECO:0007669"/>
    <property type="project" value="InterPro"/>
</dbReference>
<dbReference type="InterPro" id="IPR001447">
    <property type="entry name" value="Arylamine_N-AcTrfase"/>
</dbReference>
<dbReference type="Proteomes" id="UP000523007">
    <property type="component" value="Unassembled WGS sequence"/>
</dbReference>
<evidence type="ECO:0000256" key="3">
    <source>
        <dbReference type="SAM" id="MobiDB-lite"/>
    </source>
</evidence>
<comment type="caution">
    <text evidence="6">The sequence shown here is derived from an EMBL/GenBank/DDBJ whole genome shotgun (WGS) entry which is preliminary data.</text>
</comment>
<dbReference type="Pfam" id="PF00797">
    <property type="entry name" value="Acetyltransf_2"/>
    <property type="match status" value="1"/>
</dbReference>
<dbReference type="Gene3D" id="2.40.128.150">
    <property type="entry name" value="Cysteine proteinases"/>
    <property type="match status" value="1"/>
</dbReference>
<dbReference type="EMBL" id="JACHJT010000001">
    <property type="protein sequence ID" value="MBB4930089.1"/>
    <property type="molecule type" value="Genomic_DNA"/>
</dbReference>
<proteinExistence type="inferred from homology"/>
<dbReference type="Pfam" id="PF21761">
    <property type="entry name" value="RedAm-like_C"/>
    <property type="match status" value="1"/>
</dbReference>
<evidence type="ECO:0000259" key="5">
    <source>
        <dbReference type="Pfam" id="PF21761"/>
    </source>
</evidence>
<dbReference type="InterPro" id="IPR006115">
    <property type="entry name" value="6PGDH_NADP-bd"/>
</dbReference>
<dbReference type="Pfam" id="PF03446">
    <property type="entry name" value="NAD_binding_2"/>
    <property type="match status" value="1"/>
</dbReference>
<evidence type="ECO:0000256" key="1">
    <source>
        <dbReference type="ARBA" id="ARBA00006547"/>
    </source>
</evidence>
<dbReference type="InterPro" id="IPR048666">
    <property type="entry name" value="RedAm-like_C"/>
</dbReference>
<keyword evidence="7" id="KW-1185">Reference proteome</keyword>
<feature type="domain" description="6-phosphogluconate dehydrogenase NADP-binding" evidence="4">
    <location>
        <begin position="14"/>
        <end position="167"/>
    </location>
</feature>
<dbReference type="Gene3D" id="3.30.2140.10">
    <property type="entry name" value="Arylamine N-acetyltransferase"/>
    <property type="match status" value="1"/>
</dbReference>
<keyword evidence="6" id="KW-0808">Transferase</keyword>
<dbReference type="Gene3D" id="3.40.50.720">
    <property type="entry name" value="NAD(P)-binding Rossmann-like Domain"/>
    <property type="match status" value="1"/>
</dbReference>
<dbReference type="InterPro" id="IPR038765">
    <property type="entry name" value="Papain-like_cys_pep_sf"/>
</dbReference>
<evidence type="ECO:0000259" key="4">
    <source>
        <dbReference type="Pfam" id="PF03446"/>
    </source>
</evidence>
<evidence type="ECO:0000313" key="7">
    <source>
        <dbReference type="Proteomes" id="UP000523007"/>
    </source>
</evidence>
<evidence type="ECO:0000256" key="2">
    <source>
        <dbReference type="RuleBase" id="RU003452"/>
    </source>
</evidence>
<dbReference type="SUPFAM" id="SSF54001">
    <property type="entry name" value="Cysteine proteinases"/>
    <property type="match status" value="1"/>
</dbReference>
<name>A0A7W7W1T5_9ACTN</name>
<comment type="similarity">
    <text evidence="1 2">Belongs to the arylamine N-acetyltransferase family.</text>
</comment>
<feature type="domain" description="NADPH-dependent reductive aminase-like C-terminal" evidence="5">
    <location>
        <begin position="170"/>
        <end position="293"/>
    </location>
</feature>
<reference evidence="6 7" key="1">
    <citation type="submission" date="2020-08" db="EMBL/GenBank/DDBJ databases">
        <title>Sequencing the genomes of 1000 actinobacteria strains.</title>
        <authorList>
            <person name="Klenk H.-P."/>
        </authorList>
    </citation>
    <scope>NUCLEOTIDE SEQUENCE [LARGE SCALE GENOMIC DNA]</scope>
    <source>
        <strain evidence="6 7">DSM 102030</strain>
    </source>
</reference>
<sequence length="607" mass="63909">MEPALPPHGANTPVAVLGLGPMGAALARALLDSGHPTTVWNRTAGKDDDLVARGATRADTAAQAAASSPVVVVCVTNHDAVRGIHHRIGDSLSGRVLINLTTTTPAQASEAATWTAERGASFLDGAVQAGAGAVGTAEALLLVSGPREVFDTHADTLRALGTVTHVGSGAGLASLNDLALLGVWYEASAGYLHALALMAAAGADTSVLTTHAAGMLTAVADSAADTAQEVRERVYPEGTAPLSKHRTVVGHLVETSRDYGVDARRLLPVKELLDRRVAEGNGGDGFTGLVEELVTPTGSDPAPSDEPGESARSDGGPGRDTGHGWEPAPLDLDAYLRRIGYDGPLDPTLETLRALQWAHAAAIPFANATVQLEGLPALDLASLQERLVHGSRGGYCYEQNILFGTVLDRLGFRVTGLRARILMGADADTMRADGHAVLRVDVAGRSWLVDVGVGGVGPLEPVELTEGTEVTSGGWTYRMDRTADGMWLLRHLAADGWENVYKFTLAPAYRVDYEDDNYIAAYHPRSPFSRGLIAQRNGPRVRYGINGLEFSVTRPGEQRETRELDPGELPGVLRDTFGLELTEEQHQELVRIAGSGSEAGRGASLQG</sequence>